<protein>
    <submittedName>
        <fullName evidence="1">Uncharacterized protein</fullName>
    </submittedName>
</protein>
<proteinExistence type="predicted"/>
<evidence type="ECO:0000313" key="2">
    <source>
        <dbReference type="Proteomes" id="UP001469553"/>
    </source>
</evidence>
<evidence type="ECO:0000313" key="1">
    <source>
        <dbReference type="EMBL" id="MEQ2282548.1"/>
    </source>
</evidence>
<gene>
    <name evidence="1" type="ORF">AMECASPLE_001901</name>
</gene>
<organism evidence="1 2">
    <name type="scientific">Ameca splendens</name>
    <dbReference type="NCBI Taxonomy" id="208324"/>
    <lineage>
        <taxon>Eukaryota</taxon>
        <taxon>Metazoa</taxon>
        <taxon>Chordata</taxon>
        <taxon>Craniata</taxon>
        <taxon>Vertebrata</taxon>
        <taxon>Euteleostomi</taxon>
        <taxon>Actinopterygii</taxon>
        <taxon>Neopterygii</taxon>
        <taxon>Teleostei</taxon>
        <taxon>Neoteleostei</taxon>
        <taxon>Acanthomorphata</taxon>
        <taxon>Ovalentaria</taxon>
        <taxon>Atherinomorphae</taxon>
        <taxon>Cyprinodontiformes</taxon>
        <taxon>Goodeidae</taxon>
        <taxon>Ameca</taxon>
    </lineage>
</organism>
<accession>A0ABV0XM48</accession>
<reference evidence="1 2" key="1">
    <citation type="submission" date="2021-06" db="EMBL/GenBank/DDBJ databases">
        <authorList>
            <person name="Palmer J.M."/>
        </authorList>
    </citation>
    <scope>NUCLEOTIDE SEQUENCE [LARGE SCALE GENOMIC DNA]</scope>
    <source>
        <strain evidence="1 2">AS_MEX2019</strain>
        <tissue evidence="1">Muscle</tissue>
    </source>
</reference>
<dbReference type="Proteomes" id="UP001469553">
    <property type="component" value="Unassembled WGS sequence"/>
</dbReference>
<name>A0ABV0XM48_9TELE</name>
<comment type="caution">
    <text evidence="1">The sequence shown here is derived from an EMBL/GenBank/DDBJ whole genome shotgun (WGS) entry which is preliminary data.</text>
</comment>
<dbReference type="EMBL" id="JAHRIP010009470">
    <property type="protein sequence ID" value="MEQ2282548.1"/>
    <property type="molecule type" value="Genomic_DNA"/>
</dbReference>
<keyword evidence="2" id="KW-1185">Reference proteome</keyword>
<sequence length="114" mass="13726">MRFALLKQTYLSCLSRQSTPYTHTFHRHPMCLALKSDPPEMQVYLYLFIFKQHKLLFHQMQKCAYFILNHDCHYRADSNLRRKRQILNNCTSAKLNLKRPLQGNMEHQRDVDCP</sequence>